<proteinExistence type="predicted"/>
<keyword evidence="3" id="KW-1185">Reference proteome</keyword>
<sequence>MGRSSALRLRSTAVALAASACLFGGVTSAQAAPTGPAQELVAPEVRTFTGSGTGTSPSQAVDGAVRIAYTFAQSAGWQANQCHVRATDVRSVGGGVYAAVASLFCQR</sequence>
<evidence type="ECO:0000256" key="1">
    <source>
        <dbReference type="SAM" id="SignalP"/>
    </source>
</evidence>
<evidence type="ECO:0000313" key="3">
    <source>
        <dbReference type="Proteomes" id="UP001519291"/>
    </source>
</evidence>
<accession>A0ABS4Y8Q1</accession>
<keyword evidence="1" id="KW-0732">Signal</keyword>
<evidence type="ECO:0000313" key="2">
    <source>
        <dbReference type="EMBL" id="MBP2405081.1"/>
    </source>
</evidence>
<feature type="chain" id="PRO_5046115399" evidence="1">
    <location>
        <begin position="32"/>
        <end position="107"/>
    </location>
</feature>
<comment type="caution">
    <text evidence="2">The sequence shown here is derived from an EMBL/GenBank/DDBJ whole genome shotgun (WGS) entry which is preliminary data.</text>
</comment>
<dbReference type="PROSITE" id="PS51257">
    <property type="entry name" value="PROKAR_LIPOPROTEIN"/>
    <property type="match status" value="1"/>
</dbReference>
<dbReference type="GeneID" id="91571416"/>
<name>A0ABS4Y8Q1_9ACTN</name>
<dbReference type="RefSeq" id="WP_209516722.1">
    <property type="nucleotide sequence ID" value="NZ_JAGIOH010000001.1"/>
</dbReference>
<organism evidence="2 3">
    <name type="scientific">Streptomyces syringium</name>
    <dbReference type="NCBI Taxonomy" id="76729"/>
    <lineage>
        <taxon>Bacteria</taxon>
        <taxon>Bacillati</taxon>
        <taxon>Actinomycetota</taxon>
        <taxon>Actinomycetes</taxon>
        <taxon>Kitasatosporales</taxon>
        <taxon>Streptomycetaceae</taxon>
        <taxon>Streptomyces</taxon>
    </lineage>
</organism>
<reference evidence="2 3" key="1">
    <citation type="submission" date="2021-03" db="EMBL/GenBank/DDBJ databases">
        <title>Sequencing the genomes of 1000 actinobacteria strains.</title>
        <authorList>
            <person name="Klenk H.-P."/>
        </authorList>
    </citation>
    <scope>NUCLEOTIDE SEQUENCE [LARGE SCALE GENOMIC DNA]</scope>
    <source>
        <strain evidence="2 3">DSM 41480</strain>
    </source>
</reference>
<dbReference type="EMBL" id="JAGIOH010000001">
    <property type="protein sequence ID" value="MBP2405081.1"/>
    <property type="molecule type" value="Genomic_DNA"/>
</dbReference>
<dbReference type="Proteomes" id="UP001519291">
    <property type="component" value="Unassembled WGS sequence"/>
</dbReference>
<feature type="signal peptide" evidence="1">
    <location>
        <begin position="1"/>
        <end position="31"/>
    </location>
</feature>
<protein>
    <submittedName>
        <fullName evidence="2">Uncharacterized protein</fullName>
    </submittedName>
</protein>
<gene>
    <name evidence="2" type="ORF">JO379_004550</name>
</gene>